<dbReference type="RefSeq" id="WP_203710907.1">
    <property type="nucleotide sequence ID" value="NZ_BONE01000005.1"/>
</dbReference>
<dbReference type="InterPro" id="IPR021005">
    <property type="entry name" value="Znf_CGNR"/>
</dbReference>
<feature type="domain" description="Zinc finger CGNR" evidence="1">
    <location>
        <begin position="151"/>
        <end position="191"/>
    </location>
</feature>
<reference evidence="2 3" key="1">
    <citation type="submission" date="2021-01" db="EMBL/GenBank/DDBJ databases">
        <title>Whole genome shotgun sequence of Asanoa siamensis NBRC 107932.</title>
        <authorList>
            <person name="Komaki H."/>
            <person name="Tamura T."/>
        </authorList>
    </citation>
    <scope>NUCLEOTIDE SEQUENCE [LARGE SCALE GENOMIC DNA]</scope>
    <source>
        <strain evidence="2 3">NBRC 107932</strain>
    </source>
</reference>
<name>A0ABQ4CKQ2_9ACTN</name>
<dbReference type="EMBL" id="BONE01000005">
    <property type="protein sequence ID" value="GIF71422.1"/>
    <property type="molecule type" value="Genomic_DNA"/>
</dbReference>
<evidence type="ECO:0000313" key="2">
    <source>
        <dbReference type="EMBL" id="GIF71422.1"/>
    </source>
</evidence>
<dbReference type="PANTHER" id="PTHR35525">
    <property type="entry name" value="BLL6575 PROTEIN"/>
    <property type="match status" value="1"/>
</dbReference>
<dbReference type="Pfam" id="PF11706">
    <property type="entry name" value="zf-CGNR"/>
    <property type="match status" value="1"/>
</dbReference>
<gene>
    <name evidence="2" type="ORF">Asi02nite_09400</name>
</gene>
<proteinExistence type="predicted"/>
<keyword evidence="3" id="KW-1185">Reference proteome</keyword>
<dbReference type="PANTHER" id="PTHR35525:SF3">
    <property type="entry name" value="BLL6575 PROTEIN"/>
    <property type="match status" value="1"/>
</dbReference>
<organism evidence="2 3">
    <name type="scientific">Asanoa siamensis</name>
    <dbReference type="NCBI Taxonomy" id="926357"/>
    <lineage>
        <taxon>Bacteria</taxon>
        <taxon>Bacillati</taxon>
        <taxon>Actinomycetota</taxon>
        <taxon>Actinomycetes</taxon>
        <taxon>Micromonosporales</taxon>
        <taxon>Micromonosporaceae</taxon>
        <taxon>Asanoa</taxon>
    </lineage>
</organism>
<evidence type="ECO:0000259" key="1">
    <source>
        <dbReference type="Pfam" id="PF11706"/>
    </source>
</evidence>
<comment type="caution">
    <text evidence="2">The sequence shown here is derived from an EMBL/GenBank/DDBJ whole genome shotgun (WGS) entry which is preliminary data.</text>
</comment>
<sequence>MSISLADVQRAGFPMGGEPLVALDLVDTKMLVTDPPQDLIADPAAARAWWALQSARLPGGPAPDLAATRRLRTALRDLFDAHLEGRAPEPGSLDDVNAAVAAVPTSLRLALGGAGYREETRWHTEQGGNAALAATARGAIELLADPPRLARLRRCANPTCSMLFLAETTRRQWCTPNICGNRTRVARHYARTHHHQQQR</sequence>
<accession>A0ABQ4CKQ2</accession>
<dbReference type="Gene3D" id="1.10.3300.10">
    <property type="entry name" value="Jann2411-like domain"/>
    <property type="match status" value="1"/>
</dbReference>
<dbReference type="SUPFAM" id="SSF160904">
    <property type="entry name" value="Jann2411-like"/>
    <property type="match status" value="1"/>
</dbReference>
<dbReference type="Pfam" id="PF07336">
    <property type="entry name" value="ABATE"/>
    <property type="match status" value="1"/>
</dbReference>
<dbReference type="InterPro" id="IPR010852">
    <property type="entry name" value="ABATE"/>
</dbReference>
<dbReference type="Proteomes" id="UP000604117">
    <property type="component" value="Unassembled WGS sequence"/>
</dbReference>
<dbReference type="InterPro" id="IPR023286">
    <property type="entry name" value="ABATE_dom_sf"/>
</dbReference>
<protein>
    <recommendedName>
        <fullName evidence="1">Zinc finger CGNR domain-containing protein</fullName>
    </recommendedName>
</protein>
<evidence type="ECO:0000313" key="3">
    <source>
        <dbReference type="Proteomes" id="UP000604117"/>
    </source>
</evidence>